<dbReference type="InterPro" id="IPR001985">
    <property type="entry name" value="S-AdoMet_decarboxylase_euk"/>
</dbReference>
<evidence type="ECO:0000256" key="15">
    <source>
        <dbReference type="PIRSR" id="PIRSR001355-3"/>
    </source>
</evidence>
<keyword evidence="19" id="KW-1185">Reference proteome</keyword>
<evidence type="ECO:0000256" key="9">
    <source>
        <dbReference type="ARBA" id="ARBA00023239"/>
    </source>
</evidence>
<evidence type="ECO:0000256" key="8">
    <source>
        <dbReference type="ARBA" id="ARBA00023145"/>
    </source>
</evidence>
<proteinExistence type="inferred from homology"/>
<feature type="active site" description="Proton donor; for catalytic activity" evidence="14">
    <location>
        <position position="86"/>
    </location>
</feature>
<evidence type="ECO:0000256" key="6">
    <source>
        <dbReference type="ARBA" id="ARBA00023066"/>
    </source>
</evidence>
<dbReference type="AlphaFoldDB" id="A0A9X6NJ35"/>
<dbReference type="GO" id="GO:0005829">
    <property type="term" value="C:cytosol"/>
    <property type="evidence" value="ECO:0007669"/>
    <property type="project" value="TreeGrafter"/>
</dbReference>
<gene>
    <name evidence="18" type="ORF">BV898_14839</name>
</gene>
<comment type="cofactor">
    <cofactor evidence="13">
        <name>pyruvate</name>
        <dbReference type="ChEBI" id="CHEBI:15361"/>
    </cofactor>
    <text evidence="13">Binds 1 pyruvoyl group covalently per subunit.</text>
</comment>
<evidence type="ECO:0000256" key="11">
    <source>
        <dbReference type="ARBA" id="ARBA00023317"/>
    </source>
</evidence>
<dbReference type="InterPro" id="IPR018166">
    <property type="entry name" value="S-AdoMet_deCO2ase_CS"/>
</dbReference>
<dbReference type="GO" id="GO:0006597">
    <property type="term" value="P:spermine biosynthetic process"/>
    <property type="evidence" value="ECO:0007669"/>
    <property type="project" value="InterPro"/>
</dbReference>
<evidence type="ECO:0000313" key="18">
    <source>
        <dbReference type="EMBL" id="OWA50319.1"/>
    </source>
</evidence>
<evidence type="ECO:0000256" key="17">
    <source>
        <dbReference type="PIRSR" id="PIRSR001355-5"/>
    </source>
</evidence>
<accession>A0A9X6NJ35</accession>
<keyword evidence="6 13" id="KW-0745">Spermidine biosynthesis</keyword>
<keyword evidence="7 13" id="KW-0620">Polyamine biosynthesis</keyword>
<evidence type="ECO:0000313" key="19">
    <source>
        <dbReference type="Proteomes" id="UP000192578"/>
    </source>
</evidence>
<dbReference type="EC" id="4.1.1.50" evidence="13"/>
<dbReference type="Gene3D" id="3.60.90.10">
    <property type="entry name" value="S-adenosylmethionine decarboxylase"/>
    <property type="match status" value="1"/>
</dbReference>
<keyword evidence="10 13" id="KW-0704">Schiff base</keyword>
<comment type="similarity">
    <text evidence="2 13">Belongs to the eukaryotic AdoMetDC family.</text>
</comment>
<evidence type="ECO:0000256" key="7">
    <source>
        <dbReference type="ARBA" id="ARBA00023115"/>
    </source>
</evidence>
<keyword evidence="4 13" id="KW-0210">Decarboxylase</keyword>
<dbReference type="InterPro" id="IPR048283">
    <property type="entry name" value="AdoMetDC-like"/>
</dbReference>
<evidence type="ECO:0000256" key="14">
    <source>
        <dbReference type="PIRSR" id="PIRSR001355-1"/>
    </source>
</evidence>
<evidence type="ECO:0000256" key="5">
    <source>
        <dbReference type="ARBA" id="ARBA00022813"/>
    </source>
</evidence>
<feature type="chain" id="PRO_5042322189" description="S-adenosylmethionine decarboxylase alpha chain" evidence="17">
    <location>
        <begin position="72"/>
        <end position="342"/>
    </location>
</feature>
<feature type="chain" id="PRO_5042322190" description="S-adenosylmethionine decarboxylase beta chain" evidence="17">
    <location>
        <begin position="1"/>
        <end position="71"/>
    </location>
</feature>
<dbReference type="NCBIfam" id="TIGR00535">
    <property type="entry name" value="SAM_DCase"/>
    <property type="match status" value="1"/>
</dbReference>
<evidence type="ECO:0000256" key="10">
    <source>
        <dbReference type="ARBA" id="ARBA00023270"/>
    </source>
</evidence>
<keyword evidence="8 13" id="KW-0865">Zymogen</keyword>
<feature type="site" description="Cleavage (non-hydrolytic); by autolysis" evidence="16">
    <location>
        <begin position="71"/>
        <end position="72"/>
    </location>
</feature>
<comment type="catalytic activity">
    <reaction evidence="12 13">
        <text>S-adenosyl-L-methionine + H(+) = S-adenosyl 3-(methylsulfanyl)propylamine + CO2</text>
        <dbReference type="Rhea" id="RHEA:15981"/>
        <dbReference type="ChEBI" id="CHEBI:15378"/>
        <dbReference type="ChEBI" id="CHEBI:16526"/>
        <dbReference type="ChEBI" id="CHEBI:57443"/>
        <dbReference type="ChEBI" id="CHEBI:59789"/>
        <dbReference type="EC" id="4.1.1.50"/>
    </reaction>
</comment>
<evidence type="ECO:0000256" key="2">
    <source>
        <dbReference type="ARBA" id="ARBA00008466"/>
    </source>
</evidence>
<dbReference type="InterPro" id="IPR016067">
    <property type="entry name" value="S-AdoMet_deCO2ase_core"/>
</dbReference>
<evidence type="ECO:0000256" key="4">
    <source>
        <dbReference type="ARBA" id="ARBA00022793"/>
    </source>
</evidence>
<dbReference type="PIRSF" id="PIRSF001355">
    <property type="entry name" value="S-AdenosylMet_decarboxylase"/>
    <property type="match status" value="1"/>
</dbReference>
<evidence type="ECO:0000256" key="12">
    <source>
        <dbReference type="ARBA" id="ARBA00048112"/>
    </source>
</evidence>
<evidence type="ECO:0000256" key="13">
    <source>
        <dbReference type="PIRNR" id="PIRNR001355"/>
    </source>
</evidence>
<evidence type="ECO:0000256" key="16">
    <source>
        <dbReference type="PIRSR" id="PIRSR001355-4"/>
    </source>
</evidence>
<keyword evidence="11 13" id="KW-0670">Pyruvate</keyword>
<feature type="active site" description="Schiff-base intermediate with substrate; via pyruvic acid" evidence="14">
    <location>
        <position position="72"/>
    </location>
</feature>
<protein>
    <recommendedName>
        <fullName evidence="13">S-adenosylmethionine decarboxylase proenzyme</fullName>
        <ecNumber evidence="13">4.1.1.50</ecNumber>
    </recommendedName>
</protein>
<dbReference type="SUPFAM" id="SSF56276">
    <property type="entry name" value="S-adenosylmethionine decarboxylase"/>
    <property type="match status" value="1"/>
</dbReference>
<dbReference type="GO" id="GO:0004014">
    <property type="term" value="F:adenosylmethionine decarboxylase activity"/>
    <property type="evidence" value="ECO:0007669"/>
    <property type="project" value="UniProtKB-EC"/>
</dbReference>
<dbReference type="OrthoDB" id="1068353at2759"/>
<dbReference type="PROSITE" id="PS01336">
    <property type="entry name" value="ADOMETDC"/>
    <property type="match status" value="1"/>
</dbReference>
<reference evidence="19" key="1">
    <citation type="submission" date="2017-01" db="EMBL/GenBank/DDBJ databases">
        <title>Comparative genomics of anhydrobiosis in the tardigrade Hypsibius dujardini.</title>
        <authorList>
            <person name="Yoshida Y."/>
            <person name="Koutsovoulos G."/>
            <person name="Laetsch D."/>
            <person name="Stevens L."/>
            <person name="Kumar S."/>
            <person name="Horikawa D."/>
            <person name="Ishino K."/>
            <person name="Komine S."/>
            <person name="Tomita M."/>
            <person name="Blaxter M."/>
            <person name="Arakawa K."/>
        </authorList>
    </citation>
    <scope>NUCLEOTIDE SEQUENCE [LARGE SCALE GENOMIC DNA]</scope>
    <source>
        <strain evidence="19">Z151</strain>
    </source>
</reference>
<evidence type="ECO:0000256" key="1">
    <source>
        <dbReference type="ARBA" id="ARBA00004911"/>
    </source>
</evidence>
<dbReference type="PANTHER" id="PTHR11570:SF0">
    <property type="entry name" value="S-ADENOSYLMETHIONINE DECARBOXYLASE PROENZYME"/>
    <property type="match status" value="1"/>
</dbReference>
<dbReference type="EMBL" id="MTYJ01000188">
    <property type="protein sequence ID" value="OWA50319.1"/>
    <property type="molecule type" value="Genomic_DNA"/>
</dbReference>
<organism evidence="18 19">
    <name type="scientific">Hypsibius exemplaris</name>
    <name type="common">Freshwater tardigrade</name>
    <dbReference type="NCBI Taxonomy" id="2072580"/>
    <lineage>
        <taxon>Eukaryota</taxon>
        <taxon>Metazoa</taxon>
        <taxon>Ecdysozoa</taxon>
        <taxon>Tardigrada</taxon>
        <taxon>Eutardigrada</taxon>
        <taxon>Parachela</taxon>
        <taxon>Hypsibioidea</taxon>
        <taxon>Hypsibiidae</taxon>
        <taxon>Hypsibius</taxon>
    </lineage>
</organism>
<comment type="pathway">
    <text evidence="1 13">Amine and polyamine biosynthesis; S-adenosylmethioninamine biosynthesis; S-adenosylmethioninamine from S-adenosyl-L-methionine: step 1/1.</text>
</comment>
<dbReference type="Proteomes" id="UP000192578">
    <property type="component" value="Unassembled WGS sequence"/>
</dbReference>
<keyword evidence="3 13" id="KW-0949">S-adenosyl-L-methionine</keyword>
<dbReference type="Pfam" id="PF01536">
    <property type="entry name" value="SAM_decarbox"/>
    <property type="match status" value="1"/>
</dbReference>
<sequence>MGDPFFYEGAEKLLEVWFTGTVSSSEDSGGGRPTDLRAIPRYELDELLKTIGAEIISVMSSSTVDAYVLSESSMFVSADRIILKTCGTTKLIAAICPLVKLTKQYTSLGEITELYYSRKEFLRPDLQDPVYSSFPIESKQLDTGFDGTAYTFGEGDRRWYMYAFTADGSRNAAASCCLEIMMEQLDPAVMAIFTRKVSESAKCATERSGIDKLVVNLNIDDFLFDPCGYSMNGLTPAGHYATIHITPESAFSYVSFETNVPLDQYPAIVKRVLAAFRPGKFICAVHADNKINDMAKEESLRLGFIKLAEETDTFEGFKLLDIEAISLRNHRLSYLSFVQDIT</sequence>
<keyword evidence="9 13" id="KW-0456">Lyase</keyword>
<feature type="active site" description="Proton acceptor; for processing activity" evidence="14">
    <location>
        <position position="230"/>
    </location>
</feature>
<comment type="caution">
    <text evidence="18">The sequence shown here is derived from an EMBL/GenBank/DDBJ whole genome shotgun (WGS) entry which is preliminary data.</text>
</comment>
<dbReference type="GO" id="GO:0008295">
    <property type="term" value="P:spermidine biosynthetic process"/>
    <property type="evidence" value="ECO:0007669"/>
    <property type="project" value="UniProtKB-KW"/>
</dbReference>
<feature type="modified residue" description="Pyruvic acid (Ser); by autocatalysis" evidence="15">
    <location>
        <position position="72"/>
    </location>
</feature>
<keyword evidence="5 16" id="KW-0068">Autocatalytic cleavage</keyword>
<dbReference type="PANTHER" id="PTHR11570">
    <property type="entry name" value="S-ADENOSYLMETHIONINE DECARBOXYLASE"/>
    <property type="match status" value="1"/>
</dbReference>
<name>A0A9X6NJ35_HYPEX</name>
<feature type="active site" description="Proton acceptor; for processing activity" evidence="14">
    <location>
        <position position="244"/>
    </location>
</feature>
<evidence type="ECO:0000256" key="3">
    <source>
        <dbReference type="ARBA" id="ARBA00022691"/>
    </source>
</evidence>